<comment type="subcellular location">
    <subcellularLocation>
        <location evidence="6">Cytoplasm</location>
    </subcellularLocation>
</comment>
<keyword evidence="2 6" id="KW-0698">rRNA processing</keyword>
<dbReference type="CDD" id="cd11648">
    <property type="entry name" value="RsmI"/>
    <property type="match status" value="1"/>
</dbReference>
<dbReference type="PANTHER" id="PTHR46111:SF1">
    <property type="entry name" value="RIBOSOMAL RNA SMALL SUBUNIT METHYLTRANSFERASE I"/>
    <property type="match status" value="1"/>
</dbReference>
<dbReference type="InterPro" id="IPR014777">
    <property type="entry name" value="4pyrrole_Mease_sub1"/>
</dbReference>
<name>A0A5D0MIH0_9BACT</name>
<evidence type="ECO:0000256" key="1">
    <source>
        <dbReference type="ARBA" id="ARBA00022490"/>
    </source>
</evidence>
<keyword evidence="9" id="KW-1185">Reference proteome</keyword>
<gene>
    <name evidence="6 8" type="primary">rsmI</name>
    <name evidence="8" type="ORF">FXF47_06335</name>
</gene>
<dbReference type="EC" id="2.1.1.198" evidence="6"/>
<evidence type="ECO:0000256" key="5">
    <source>
        <dbReference type="ARBA" id="ARBA00022691"/>
    </source>
</evidence>
<dbReference type="Proteomes" id="UP000324143">
    <property type="component" value="Unassembled WGS sequence"/>
</dbReference>
<keyword evidence="1 6" id="KW-0963">Cytoplasm</keyword>
<comment type="caution">
    <text evidence="8">The sequence shown here is derived from an EMBL/GenBank/DDBJ whole genome shotgun (WGS) entry which is preliminary data.</text>
</comment>
<dbReference type="GO" id="GO:0070677">
    <property type="term" value="F:rRNA (cytosine-2'-O-)-methyltransferase activity"/>
    <property type="evidence" value="ECO:0007669"/>
    <property type="project" value="UniProtKB-UniRule"/>
</dbReference>
<dbReference type="GO" id="GO:0005737">
    <property type="term" value="C:cytoplasm"/>
    <property type="evidence" value="ECO:0007669"/>
    <property type="project" value="UniProtKB-SubCell"/>
</dbReference>
<dbReference type="Gene3D" id="3.40.1010.10">
    <property type="entry name" value="Cobalt-precorrin-4 Transmethylase, Domain 1"/>
    <property type="match status" value="1"/>
</dbReference>
<dbReference type="PANTHER" id="PTHR46111">
    <property type="entry name" value="RIBOSOMAL RNA SMALL SUBUNIT METHYLTRANSFERASE I"/>
    <property type="match status" value="1"/>
</dbReference>
<protein>
    <recommendedName>
        <fullName evidence="6">Ribosomal RNA small subunit methyltransferase I</fullName>
        <ecNumber evidence="6">2.1.1.198</ecNumber>
    </recommendedName>
    <alternativeName>
        <fullName evidence="6">16S rRNA 2'-O-ribose C1402 methyltransferase</fullName>
    </alternativeName>
    <alternativeName>
        <fullName evidence="6">rRNA (cytidine-2'-O-)-methyltransferase RsmI</fullName>
    </alternativeName>
</protein>
<keyword evidence="5 6" id="KW-0949">S-adenosyl-L-methionine</keyword>
<comment type="function">
    <text evidence="6">Catalyzes the 2'-O-methylation of the ribose of cytidine 1402 (C1402) in 16S rRNA.</text>
</comment>
<dbReference type="EMBL" id="VSIX01000058">
    <property type="protein sequence ID" value="TYB31038.1"/>
    <property type="molecule type" value="Genomic_DNA"/>
</dbReference>
<dbReference type="SUPFAM" id="SSF53790">
    <property type="entry name" value="Tetrapyrrole methylase"/>
    <property type="match status" value="1"/>
</dbReference>
<organism evidence="8 9">
    <name type="scientific">Candidatus Mcinerneyibacterium aminivorans</name>
    <dbReference type="NCBI Taxonomy" id="2703815"/>
    <lineage>
        <taxon>Bacteria</taxon>
        <taxon>Candidatus Macinerneyibacteriota</taxon>
        <taxon>Candidatus Mcinerneyibacteria</taxon>
        <taxon>Candidatus Mcinerneyibacteriales</taxon>
        <taxon>Candidatus Mcinerneyibacteriaceae</taxon>
        <taxon>Candidatus Mcinerneyibacterium</taxon>
    </lineage>
</organism>
<reference evidence="8" key="1">
    <citation type="submission" date="2019-08" db="EMBL/GenBank/DDBJ databases">
        <title>Genomic characterization of a novel candidate phylum (ARYD3) from a high temperature, high salinity tertiary oil reservoir in north central Oklahoma, USA.</title>
        <authorList>
            <person name="Youssef N.H."/>
            <person name="Yadav A."/>
            <person name="Elshahed M.S."/>
        </authorList>
    </citation>
    <scope>NUCLEOTIDE SEQUENCE [LARGE SCALE GENOMIC DNA]</scope>
    <source>
        <strain evidence="8">ARYD3</strain>
    </source>
</reference>
<dbReference type="InterPro" id="IPR014776">
    <property type="entry name" value="4pyrrole_Mease_sub2"/>
</dbReference>
<proteinExistence type="inferred from homology"/>
<evidence type="ECO:0000256" key="6">
    <source>
        <dbReference type="HAMAP-Rule" id="MF_01877"/>
    </source>
</evidence>
<dbReference type="InterPro" id="IPR000878">
    <property type="entry name" value="4pyrrol_Mease"/>
</dbReference>
<sequence length="274" mass="31506">MNKIYFVSTPIGNLKDITFRAIETLEGSDIIAAEDPKKSSILLNHYNIKKKVIKYNEGNKEKAVKKIIDLVRKGKTLSYISEAGSPSISDPGYLLVRKALKYKMKVIPIPGPTAITTALMVSGIPSNQFIFMGFLPKKNSSIEKFLYTIKTYNLPVVIYVSPHKFSTFLNMYEKILNNRYLVIARELTKKYEEITRGFIDDIKNKVEKNIKGEFTLIIDKSRINCNSIETNELIEKGRKLLNDYSISETSKILSKLYAFKRRKIYDLLHKFLKN</sequence>
<evidence type="ECO:0000256" key="3">
    <source>
        <dbReference type="ARBA" id="ARBA00022603"/>
    </source>
</evidence>
<dbReference type="PIRSF" id="PIRSF005917">
    <property type="entry name" value="MTase_YraL"/>
    <property type="match status" value="1"/>
</dbReference>
<keyword evidence="4 6" id="KW-0808">Transferase</keyword>
<dbReference type="NCBIfam" id="TIGR00096">
    <property type="entry name" value="16S rRNA (cytidine(1402)-2'-O)-methyltransferase"/>
    <property type="match status" value="1"/>
</dbReference>
<keyword evidence="3 6" id="KW-0489">Methyltransferase</keyword>
<dbReference type="HAMAP" id="MF_01877">
    <property type="entry name" value="16SrRNA_methyltr_I"/>
    <property type="match status" value="1"/>
</dbReference>
<comment type="catalytic activity">
    <reaction evidence="6">
        <text>cytidine(1402) in 16S rRNA + S-adenosyl-L-methionine = 2'-O-methylcytidine(1402) in 16S rRNA + S-adenosyl-L-homocysteine + H(+)</text>
        <dbReference type="Rhea" id="RHEA:42924"/>
        <dbReference type="Rhea" id="RHEA-COMP:10285"/>
        <dbReference type="Rhea" id="RHEA-COMP:10286"/>
        <dbReference type="ChEBI" id="CHEBI:15378"/>
        <dbReference type="ChEBI" id="CHEBI:57856"/>
        <dbReference type="ChEBI" id="CHEBI:59789"/>
        <dbReference type="ChEBI" id="CHEBI:74495"/>
        <dbReference type="ChEBI" id="CHEBI:82748"/>
        <dbReference type="EC" id="2.1.1.198"/>
    </reaction>
</comment>
<feature type="domain" description="Tetrapyrrole methylase" evidence="7">
    <location>
        <begin position="3"/>
        <end position="202"/>
    </location>
</feature>
<evidence type="ECO:0000256" key="4">
    <source>
        <dbReference type="ARBA" id="ARBA00022679"/>
    </source>
</evidence>
<evidence type="ECO:0000313" key="8">
    <source>
        <dbReference type="EMBL" id="TYB31038.1"/>
    </source>
</evidence>
<evidence type="ECO:0000256" key="2">
    <source>
        <dbReference type="ARBA" id="ARBA00022552"/>
    </source>
</evidence>
<dbReference type="Pfam" id="PF00590">
    <property type="entry name" value="TP_methylase"/>
    <property type="match status" value="1"/>
</dbReference>
<evidence type="ECO:0000313" key="9">
    <source>
        <dbReference type="Proteomes" id="UP000324143"/>
    </source>
</evidence>
<dbReference type="InterPro" id="IPR035996">
    <property type="entry name" value="4pyrrol_Methylase_sf"/>
</dbReference>
<dbReference type="Gene3D" id="3.30.950.10">
    <property type="entry name" value="Methyltransferase, Cobalt-precorrin-4 Transmethylase, Domain 2"/>
    <property type="match status" value="1"/>
</dbReference>
<comment type="similarity">
    <text evidence="6">Belongs to the methyltransferase superfamily. RsmI family.</text>
</comment>
<dbReference type="AlphaFoldDB" id="A0A5D0MIH0"/>
<accession>A0A5D0MIH0</accession>
<evidence type="ECO:0000259" key="7">
    <source>
        <dbReference type="Pfam" id="PF00590"/>
    </source>
</evidence>
<dbReference type="InterPro" id="IPR008189">
    <property type="entry name" value="rRNA_ssu_MeTfrase_I"/>
</dbReference>